<dbReference type="PROSITE" id="PS00136">
    <property type="entry name" value="SUBTILASE_ASP"/>
    <property type="match status" value="1"/>
</dbReference>
<dbReference type="InterPro" id="IPR036852">
    <property type="entry name" value="Peptidase_S8/S53_dom_sf"/>
</dbReference>
<feature type="active site" description="Charge relay system" evidence="5">
    <location>
        <position position="97"/>
    </location>
</feature>
<dbReference type="Pfam" id="PF00082">
    <property type="entry name" value="Peptidase_S8"/>
    <property type="match status" value="1"/>
</dbReference>
<evidence type="ECO:0000256" key="1">
    <source>
        <dbReference type="ARBA" id="ARBA00011073"/>
    </source>
</evidence>
<keyword evidence="7" id="KW-0732">Signal</keyword>
<accession>A0A2V4NP72</accession>
<evidence type="ECO:0000256" key="2">
    <source>
        <dbReference type="ARBA" id="ARBA00022670"/>
    </source>
</evidence>
<feature type="domain" description="Peptidase S8/S53" evidence="8">
    <location>
        <begin position="54"/>
        <end position="308"/>
    </location>
</feature>
<keyword evidence="2 5" id="KW-0645">Protease</keyword>
<dbReference type="Gene3D" id="3.40.50.200">
    <property type="entry name" value="Peptidase S8/S53 domain"/>
    <property type="match status" value="1"/>
</dbReference>
<organism evidence="9 10">
    <name type="scientific">Streptomyces tateyamensis</name>
    <dbReference type="NCBI Taxonomy" id="565073"/>
    <lineage>
        <taxon>Bacteria</taxon>
        <taxon>Bacillati</taxon>
        <taxon>Actinomycetota</taxon>
        <taxon>Actinomycetes</taxon>
        <taxon>Kitasatosporales</taxon>
        <taxon>Streptomycetaceae</taxon>
        <taxon>Streptomyces</taxon>
    </lineage>
</organism>
<dbReference type="InterPro" id="IPR000209">
    <property type="entry name" value="Peptidase_S8/S53_dom"/>
</dbReference>
<gene>
    <name evidence="9" type="ORF">C7C46_07900</name>
</gene>
<dbReference type="InterPro" id="IPR023827">
    <property type="entry name" value="Peptidase_S8_Asp-AS"/>
</dbReference>
<comment type="similarity">
    <text evidence="1 5">Belongs to the peptidase S8 family.</text>
</comment>
<feature type="signal peptide" evidence="7">
    <location>
        <begin position="1"/>
        <end position="29"/>
    </location>
</feature>
<feature type="chain" id="PRO_5016103149" description="Peptidase S8/S53 domain-containing protein" evidence="7">
    <location>
        <begin position="30"/>
        <end position="391"/>
    </location>
</feature>
<keyword evidence="3 5" id="KW-0378">Hydrolase</keyword>
<keyword evidence="6" id="KW-1133">Transmembrane helix</keyword>
<dbReference type="PRINTS" id="PR00723">
    <property type="entry name" value="SUBTILISIN"/>
</dbReference>
<dbReference type="GO" id="GO:0004252">
    <property type="term" value="F:serine-type endopeptidase activity"/>
    <property type="evidence" value="ECO:0007669"/>
    <property type="project" value="UniProtKB-UniRule"/>
</dbReference>
<name>A0A2V4NP72_9ACTN</name>
<feature type="active site" description="Charge relay system" evidence="5">
    <location>
        <position position="63"/>
    </location>
</feature>
<feature type="transmembrane region" description="Helical" evidence="6">
    <location>
        <begin position="360"/>
        <end position="381"/>
    </location>
</feature>
<keyword evidence="6" id="KW-0472">Membrane</keyword>
<dbReference type="OrthoDB" id="9798386at2"/>
<dbReference type="GO" id="GO:0006508">
    <property type="term" value="P:proteolysis"/>
    <property type="evidence" value="ECO:0007669"/>
    <property type="project" value="UniProtKB-KW"/>
</dbReference>
<evidence type="ECO:0000259" key="8">
    <source>
        <dbReference type="Pfam" id="PF00082"/>
    </source>
</evidence>
<keyword evidence="4 5" id="KW-0720">Serine protease</keyword>
<protein>
    <recommendedName>
        <fullName evidence="8">Peptidase S8/S53 domain-containing protein</fullName>
    </recommendedName>
</protein>
<dbReference type="SUPFAM" id="SSF52743">
    <property type="entry name" value="Subtilisin-like"/>
    <property type="match status" value="1"/>
</dbReference>
<comment type="caution">
    <text evidence="9">The sequence shown here is derived from an EMBL/GenBank/DDBJ whole genome shotgun (WGS) entry which is preliminary data.</text>
</comment>
<keyword evidence="6" id="KW-0812">Transmembrane</keyword>
<evidence type="ECO:0000256" key="4">
    <source>
        <dbReference type="ARBA" id="ARBA00022825"/>
    </source>
</evidence>
<evidence type="ECO:0000256" key="5">
    <source>
        <dbReference type="PROSITE-ProRule" id="PRU01240"/>
    </source>
</evidence>
<dbReference type="PANTHER" id="PTHR43806:SF11">
    <property type="entry name" value="CEREVISIN-RELATED"/>
    <property type="match status" value="1"/>
</dbReference>
<reference evidence="9 10" key="1">
    <citation type="submission" date="2018-03" db="EMBL/GenBank/DDBJ databases">
        <title>Bioinformatic expansion and discovery of thiopeptide antibiotics.</title>
        <authorList>
            <person name="Schwalen C.J."/>
            <person name="Hudson G.A."/>
            <person name="Mitchell D.A."/>
        </authorList>
    </citation>
    <scope>NUCLEOTIDE SEQUENCE [LARGE SCALE GENOMIC DNA]</scope>
    <source>
        <strain evidence="9 10">ATCC 21389</strain>
    </source>
</reference>
<proteinExistence type="inferred from homology"/>
<evidence type="ECO:0000313" key="9">
    <source>
        <dbReference type="EMBL" id="PYC84398.1"/>
    </source>
</evidence>
<evidence type="ECO:0000256" key="6">
    <source>
        <dbReference type="SAM" id="Phobius"/>
    </source>
</evidence>
<sequence>MAVSRPVRAVAVLAAGALTWVLAAAPAVADDIRDQQWPLQAYEASTKVWPVSEGEGVTVAVLDTGVLADHQDLTGQVLPGADFTGENTNGQRDAVGHGTAMASLIAGHGHADLAGVMGLAPKARILPVRIGLRDADTVVAGPELRFAEALRYAVDRGAKVVNMSFAAALRTDRDARSAVQYALSHDVVLVAGSGNLGAEVAYPAAFPGVVAVGAIDRKGNIWEKSDRGPEVSVVAPGVEIRDAGSKSPTDYRYATGTSDATAYVSAIAALVRAKYPSLSAGQVIRRMITSAAAPPDGSVTPNERYGYGIASPSKSLAANPAVDDGPRDNPLLARVESQGAPESVAASAVPVVGAAGGTPGWLYVAGGVVAALVVAGVGFLVRKGRQAPGAH</sequence>
<dbReference type="PANTHER" id="PTHR43806">
    <property type="entry name" value="PEPTIDASE S8"/>
    <property type="match status" value="1"/>
</dbReference>
<evidence type="ECO:0000256" key="7">
    <source>
        <dbReference type="SAM" id="SignalP"/>
    </source>
</evidence>
<evidence type="ECO:0000313" key="10">
    <source>
        <dbReference type="Proteomes" id="UP000248039"/>
    </source>
</evidence>
<dbReference type="InterPro" id="IPR050131">
    <property type="entry name" value="Peptidase_S8_subtilisin-like"/>
</dbReference>
<dbReference type="PROSITE" id="PS51892">
    <property type="entry name" value="SUBTILASE"/>
    <property type="match status" value="1"/>
</dbReference>
<keyword evidence="10" id="KW-1185">Reference proteome</keyword>
<evidence type="ECO:0000256" key="3">
    <source>
        <dbReference type="ARBA" id="ARBA00022801"/>
    </source>
</evidence>
<dbReference type="Proteomes" id="UP000248039">
    <property type="component" value="Unassembled WGS sequence"/>
</dbReference>
<dbReference type="InterPro" id="IPR015500">
    <property type="entry name" value="Peptidase_S8_subtilisin-rel"/>
</dbReference>
<dbReference type="EMBL" id="PYBW01000025">
    <property type="protein sequence ID" value="PYC84398.1"/>
    <property type="molecule type" value="Genomic_DNA"/>
</dbReference>
<feature type="active site" description="Charge relay system" evidence="5">
    <location>
        <position position="258"/>
    </location>
</feature>
<dbReference type="AlphaFoldDB" id="A0A2V4NP72"/>